<proteinExistence type="predicted"/>
<dbReference type="Pfam" id="PF13520">
    <property type="entry name" value="AA_permease_2"/>
    <property type="match status" value="1"/>
</dbReference>
<sequence>MRAEGQGTGPGPGPRPVRLANAGLTTKDLVFFVVAAAAPLTVMAGVVPLAIRTGGESAAYGYIVPGAILLLFAAGFTAMSPMIKNAGAFYSYIARGLGRPFGIGSALVALVAYNAMAVCLLAGFAYYTANTFSSLFGVDVPWQLIAVAGTAAVAFLGYSKVTLGARVLGIALGLELLVLVIYEVFVLVKGGASGPAVSVFAPGLITHDGFGALLVLTAGGFIGFEATALYAEEARDPARTIPRATYIAIGFLAVFYTFSVWCVFVAYGSDGALAFAGGDDVANMTFASITHYVGAWASDFGQILLCTSAFAAALAFHNAASRYFFALGRQGVLPTAFGRIHRRSGAPVGGTVVQTAVNALVLGLAMVLGADPYLVVFLWSAAPGVLGILALEALTALAVVCFFARNLRGHSPWRVLVAPAIAAVGLVALVWLSISQLDLLTAAGPAVNWALLLPLPVLFLVGVVMALRIRGRDRARYESLGTEDVEG</sequence>
<evidence type="ECO:0000256" key="1">
    <source>
        <dbReference type="ARBA" id="ARBA00004651"/>
    </source>
</evidence>
<feature type="transmembrane region" description="Helical" evidence="6">
    <location>
        <begin position="243"/>
        <end position="267"/>
    </location>
</feature>
<keyword evidence="8" id="KW-1185">Reference proteome</keyword>
<feature type="transmembrane region" description="Helical" evidence="6">
    <location>
        <begin position="101"/>
        <end position="128"/>
    </location>
</feature>
<protein>
    <recommendedName>
        <fullName evidence="9">Amino acid transporter</fullName>
    </recommendedName>
</protein>
<name>A0A1U9R2D3_STRNV</name>
<dbReference type="Proteomes" id="UP000189677">
    <property type="component" value="Chromosome"/>
</dbReference>
<dbReference type="GO" id="GO:0005886">
    <property type="term" value="C:plasma membrane"/>
    <property type="evidence" value="ECO:0007669"/>
    <property type="project" value="UniProtKB-SubCell"/>
</dbReference>
<dbReference type="GO" id="GO:0022857">
    <property type="term" value="F:transmembrane transporter activity"/>
    <property type="evidence" value="ECO:0007669"/>
    <property type="project" value="InterPro"/>
</dbReference>
<dbReference type="PANTHER" id="PTHR42770:SF16">
    <property type="entry name" value="AMINO ACID PERMEASE"/>
    <property type="match status" value="1"/>
</dbReference>
<dbReference type="Gene3D" id="1.20.1740.10">
    <property type="entry name" value="Amino acid/polyamine transporter I"/>
    <property type="match status" value="1"/>
</dbReference>
<keyword evidence="5 6" id="KW-0472">Membrane</keyword>
<keyword evidence="4 6" id="KW-1133">Transmembrane helix</keyword>
<feature type="transmembrane region" description="Helical" evidence="6">
    <location>
        <begin position="210"/>
        <end position="231"/>
    </location>
</feature>
<feature type="transmembrane region" description="Helical" evidence="6">
    <location>
        <begin position="346"/>
        <end position="370"/>
    </location>
</feature>
<feature type="transmembrane region" description="Helical" evidence="6">
    <location>
        <begin position="376"/>
        <end position="403"/>
    </location>
</feature>
<feature type="transmembrane region" description="Helical" evidence="6">
    <location>
        <begin position="140"/>
        <end position="158"/>
    </location>
</feature>
<dbReference type="PIRSF" id="PIRSF006060">
    <property type="entry name" value="AA_transporter"/>
    <property type="match status" value="1"/>
</dbReference>
<accession>A0A1U9R2D3</accession>
<organism evidence="7 8">
    <name type="scientific">Streptomyces niveus</name>
    <name type="common">Streptomyces spheroides</name>
    <dbReference type="NCBI Taxonomy" id="193462"/>
    <lineage>
        <taxon>Bacteria</taxon>
        <taxon>Bacillati</taxon>
        <taxon>Actinomycetota</taxon>
        <taxon>Actinomycetes</taxon>
        <taxon>Kitasatosporales</taxon>
        <taxon>Streptomycetaceae</taxon>
        <taxon>Streptomyces</taxon>
    </lineage>
</organism>
<reference evidence="7 8" key="1">
    <citation type="submission" date="2016-11" db="EMBL/GenBank/DDBJ databases">
        <title>Complete genome sequence of Streptomyces niveus SCSIO 3406.</title>
        <authorList>
            <person name="Zhu Q."/>
            <person name="Cheng W."/>
            <person name="Song Y."/>
            <person name="Li Q."/>
            <person name="Ju J."/>
        </authorList>
    </citation>
    <scope>NUCLEOTIDE SEQUENCE [LARGE SCALE GENOMIC DNA]</scope>
    <source>
        <strain evidence="7 8">SCSIO 3406</strain>
    </source>
</reference>
<dbReference type="InterPro" id="IPR050367">
    <property type="entry name" value="APC_superfamily"/>
</dbReference>
<evidence type="ECO:0000313" key="8">
    <source>
        <dbReference type="Proteomes" id="UP000189677"/>
    </source>
</evidence>
<evidence type="ECO:0008006" key="9">
    <source>
        <dbReference type="Google" id="ProtNLM"/>
    </source>
</evidence>
<evidence type="ECO:0000256" key="6">
    <source>
        <dbReference type="SAM" id="Phobius"/>
    </source>
</evidence>
<feature type="transmembrane region" description="Helical" evidence="6">
    <location>
        <begin position="170"/>
        <end position="190"/>
    </location>
</feature>
<feature type="transmembrane region" description="Helical" evidence="6">
    <location>
        <begin position="300"/>
        <end position="325"/>
    </location>
</feature>
<gene>
    <name evidence="7" type="ORF">BBN63_02190</name>
</gene>
<evidence type="ECO:0000256" key="2">
    <source>
        <dbReference type="ARBA" id="ARBA00022475"/>
    </source>
</evidence>
<dbReference type="KEGG" id="snw:BBN63_02190"/>
<evidence type="ECO:0000313" key="7">
    <source>
        <dbReference type="EMBL" id="AQU70587.1"/>
    </source>
</evidence>
<dbReference type="InterPro" id="IPR002293">
    <property type="entry name" value="AA/rel_permease1"/>
</dbReference>
<feature type="transmembrane region" description="Helical" evidence="6">
    <location>
        <begin position="446"/>
        <end position="467"/>
    </location>
</feature>
<dbReference type="EMBL" id="CP018047">
    <property type="protein sequence ID" value="AQU70587.1"/>
    <property type="molecule type" value="Genomic_DNA"/>
</dbReference>
<feature type="transmembrane region" description="Helical" evidence="6">
    <location>
        <begin position="415"/>
        <end position="434"/>
    </location>
</feature>
<evidence type="ECO:0000256" key="4">
    <source>
        <dbReference type="ARBA" id="ARBA00022989"/>
    </source>
</evidence>
<comment type="subcellular location">
    <subcellularLocation>
        <location evidence="1">Cell membrane</location>
        <topology evidence="1">Multi-pass membrane protein</topology>
    </subcellularLocation>
</comment>
<evidence type="ECO:0000256" key="5">
    <source>
        <dbReference type="ARBA" id="ARBA00023136"/>
    </source>
</evidence>
<dbReference type="PANTHER" id="PTHR42770">
    <property type="entry name" value="AMINO ACID TRANSPORTER-RELATED"/>
    <property type="match status" value="1"/>
</dbReference>
<keyword evidence="2" id="KW-1003">Cell membrane</keyword>
<evidence type="ECO:0000256" key="3">
    <source>
        <dbReference type="ARBA" id="ARBA00022692"/>
    </source>
</evidence>
<feature type="transmembrane region" description="Helical" evidence="6">
    <location>
        <begin position="29"/>
        <end position="51"/>
    </location>
</feature>
<dbReference type="AlphaFoldDB" id="A0A1U9R2D3"/>
<keyword evidence="3 6" id="KW-0812">Transmembrane</keyword>
<feature type="transmembrane region" description="Helical" evidence="6">
    <location>
        <begin position="57"/>
        <end position="80"/>
    </location>
</feature>